<name>A0A143DCP5_9PROT</name>
<dbReference type="PANTHER" id="PTHR34215">
    <property type="entry name" value="BLL0784 PROTEIN"/>
    <property type="match status" value="1"/>
</dbReference>
<evidence type="ECO:0000256" key="1">
    <source>
        <dbReference type="SAM" id="MobiDB-lite"/>
    </source>
</evidence>
<reference evidence="3 4" key="1">
    <citation type="submission" date="2016-02" db="EMBL/GenBank/DDBJ databases">
        <title>Complete Genome of H5569, the type strain of the newly described species Haematospirillium jordaniae.</title>
        <authorList>
            <person name="Nicholson A.C."/>
            <person name="Humrighouse B.W."/>
            <person name="Loparov V."/>
            <person name="McQuiston J.R."/>
        </authorList>
    </citation>
    <scope>NUCLEOTIDE SEQUENCE [LARGE SCALE GENOMIC DNA]</scope>
    <source>
        <strain evidence="3 4">H5569</strain>
    </source>
</reference>
<dbReference type="STRING" id="1549855.AY555_04005"/>
<evidence type="ECO:0000313" key="4">
    <source>
        <dbReference type="Proteomes" id="UP000076066"/>
    </source>
</evidence>
<gene>
    <name evidence="3" type="ORF">AY555_04005</name>
</gene>
<dbReference type="InterPro" id="IPR029064">
    <property type="entry name" value="Ribosomal_eL30-like_sf"/>
</dbReference>
<dbReference type="Pfam" id="PF04296">
    <property type="entry name" value="YlxR"/>
    <property type="match status" value="1"/>
</dbReference>
<dbReference type="PANTHER" id="PTHR34215:SF1">
    <property type="entry name" value="YLXR DOMAIN-CONTAINING PROTEIN"/>
    <property type="match status" value="1"/>
</dbReference>
<feature type="region of interest" description="Disordered" evidence="1">
    <location>
        <begin position="1"/>
        <end position="41"/>
    </location>
</feature>
<dbReference type="OrthoDB" id="9799836at2"/>
<evidence type="ECO:0000259" key="2">
    <source>
        <dbReference type="Pfam" id="PF04296"/>
    </source>
</evidence>
<dbReference type="NCBIfam" id="NF006622">
    <property type="entry name" value="PRK09190.1"/>
    <property type="match status" value="1"/>
</dbReference>
<evidence type="ECO:0000313" key="3">
    <source>
        <dbReference type="EMBL" id="AMW34485.1"/>
    </source>
</evidence>
<feature type="domain" description="YlxR" evidence="2">
    <location>
        <begin position="42"/>
        <end position="116"/>
    </location>
</feature>
<dbReference type="InterPro" id="IPR037465">
    <property type="entry name" value="YlxR"/>
</dbReference>
<sequence>MAFRSGISAAPSSSARRPHRKGVSPGSAGDRPGSVTSSSPQRRCLVTGASCSRDDLLRFVISPDGILVPDLEAGLPGRGFWLSARRDVLETAVQKKVFLRAARRQIDIPRDLPDRIAGLIRKRCLALLGFARRAGLVVAGFDKVQALVRSGQVALLLEATEGAGDGRRKLEALMHHTSGVARVVDILTGPEMASVLGREHVVHVAVACGKPEQRMLVDRLVRELDRLAACCGKVTRPLEAVDEHLRSPTAATVPEPEPGVAPGNTE</sequence>
<dbReference type="Gene3D" id="3.30.1330.30">
    <property type="match status" value="1"/>
</dbReference>
<accession>A0A143DCP5</accession>
<dbReference type="InterPro" id="IPR007393">
    <property type="entry name" value="YlxR_dom"/>
</dbReference>
<organism evidence="3 4">
    <name type="scientific">Haematospirillum jordaniae</name>
    <dbReference type="NCBI Taxonomy" id="1549855"/>
    <lineage>
        <taxon>Bacteria</taxon>
        <taxon>Pseudomonadati</taxon>
        <taxon>Pseudomonadota</taxon>
        <taxon>Alphaproteobacteria</taxon>
        <taxon>Rhodospirillales</taxon>
        <taxon>Novispirillaceae</taxon>
        <taxon>Haematospirillum</taxon>
    </lineage>
</organism>
<keyword evidence="4" id="KW-1185">Reference proteome</keyword>
<dbReference type="GeneID" id="53316313"/>
<dbReference type="SUPFAM" id="SSF55315">
    <property type="entry name" value="L30e-like"/>
    <property type="match status" value="1"/>
</dbReference>
<dbReference type="Proteomes" id="UP000076066">
    <property type="component" value="Chromosome"/>
</dbReference>
<dbReference type="KEGG" id="hjo:AY555_04005"/>
<dbReference type="InterPro" id="IPR035931">
    <property type="entry name" value="YlxR-like_sf"/>
</dbReference>
<feature type="region of interest" description="Disordered" evidence="1">
    <location>
        <begin position="242"/>
        <end position="266"/>
    </location>
</feature>
<protein>
    <recommendedName>
        <fullName evidence="2">YlxR domain-containing protein</fullName>
    </recommendedName>
</protein>
<dbReference type="AlphaFoldDB" id="A0A143DCP5"/>
<dbReference type="EMBL" id="CP014525">
    <property type="protein sequence ID" value="AMW34485.1"/>
    <property type="molecule type" value="Genomic_DNA"/>
</dbReference>
<dbReference type="SUPFAM" id="SSF64376">
    <property type="entry name" value="YlxR-like"/>
    <property type="match status" value="1"/>
</dbReference>
<proteinExistence type="predicted"/>
<dbReference type="RefSeq" id="WP_066133764.1">
    <property type="nucleotide sequence ID" value="NZ_CP014525.1"/>
</dbReference>
<dbReference type="Gene3D" id="3.30.1230.10">
    <property type="entry name" value="YlxR-like"/>
    <property type="match status" value="1"/>
</dbReference>